<feature type="region of interest" description="Disordered" evidence="1">
    <location>
        <begin position="81"/>
        <end position="265"/>
    </location>
</feature>
<feature type="region of interest" description="Disordered" evidence="1">
    <location>
        <begin position="690"/>
        <end position="740"/>
    </location>
</feature>
<feature type="compositionally biased region" description="Polar residues" evidence="1">
    <location>
        <begin position="241"/>
        <end position="265"/>
    </location>
</feature>
<dbReference type="InterPro" id="IPR038777">
    <property type="entry name" value="At4g18490-like"/>
</dbReference>
<accession>A0ABM4WTM6</accession>
<dbReference type="PANTHER" id="PTHR36380">
    <property type="entry name" value="BNAA03G58330D PROTEIN"/>
    <property type="match status" value="1"/>
</dbReference>
<feature type="compositionally biased region" description="Polar residues" evidence="1">
    <location>
        <begin position="202"/>
        <end position="214"/>
    </location>
</feature>
<dbReference type="Proteomes" id="UP001652660">
    <property type="component" value="Chromosome 2e"/>
</dbReference>
<dbReference type="PANTHER" id="PTHR36380:SF1">
    <property type="entry name" value="OS01G0755100 PROTEIN"/>
    <property type="match status" value="1"/>
</dbReference>
<evidence type="ECO:0000256" key="1">
    <source>
        <dbReference type="SAM" id="MobiDB-lite"/>
    </source>
</evidence>
<feature type="region of interest" description="Disordered" evidence="1">
    <location>
        <begin position="507"/>
        <end position="530"/>
    </location>
</feature>
<feature type="compositionally biased region" description="Polar residues" evidence="1">
    <location>
        <begin position="716"/>
        <end position="734"/>
    </location>
</feature>
<feature type="compositionally biased region" description="Basic and acidic residues" evidence="1">
    <location>
        <begin position="94"/>
        <end position="106"/>
    </location>
</feature>
<organism evidence="2 3">
    <name type="scientific">Coffea arabica</name>
    <name type="common">Arabian coffee</name>
    <dbReference type="NCBI Taxonomy" id="13443"/>
    <lineage>
        <taxon>Eukaryota</taxon>
        <taxon>Viridiplantae</taxon>
        <taxon>Streptophyta</taxon>
        <taxon>Embryophyta</taxon>
        <taxon>Tracheophyta</taxon>
        <taxon>Spermatophyta</taxon>
        <taxon>Magnoliopsida</taxon>
        <taxon>eudicotyledons</taxon>
        <taxon>Gunneridae</taxon>
        <taxon>Pentapetalae</taxon>
        <taxon>asterids</taxon>
        <taxon>lamiids</taxon>
        <taxon>Gentianales</taxon>
        <taxon>Rubiaceae</taxon>
        <taxon>Ixoroideae</taxon>
        <taxon>Gardenieae complex</taxon>
        <taxon>Bertiereae - Coffeeae clade</taxon>
        <taxon>Coffeeae</taxon>
        <taxon>Coffea</taxon>
    </lineage>
</organism>
<feature type="compositionally biased region" description="Basic and acidic residues" evidence="1">
    <location>
        <begin position="138"/>
        <end position="162"/>
    </location>
</feature>
<keyword evidence="2" id="KW-1185">Reference proteome</keyword>
<evidence type="ECO:0000313" key="2">
    <source>
        <dbReference type="Proteomes" id="UP001652660"/>
    </source>
</evidence>
<reference evidence="3" key="1">
    <citation type="submission" date="2025-08" db="UniProtKB">
        <authorList>
            <consortium name="RefSeq"/>
        </authorList>
    </citation>
    <scope>IDENTIFICATION</scope>
    <source>
        <tissue evidence="3">Leaves</tissue>
    </source>
</reference>
<gene>
    <name evidence="3" type="primary">LOC113731029</name>
</gene>
<dbReference type="RefSeq" id="XP_071935136.1">
    <property type="nucleotide sequence ID" value="XM_072079035.1"/>
</dbReference>
<dbReference type="GeneID" id="113731029"/>
<feature type="compositionally biased region" description="Low complexity" evidence="1">
    <location>
        <begin position="367"/>
        <end position="377"/>
    </location>
</feature>
<sequence>MVESQKEDSSSVNSKQKKSLLDLDFGKDDFLTSWKSTSITEDDSMNLDFGPVSKGKKNAFNFGKMDVDFNLDVDFGKLPSFNLDIPDIDISSPVKKDGKSKGRSNEESASGNTQGKADRSEFTFDFGELDGFNFKPSSKKDDPKVNKGENEEDSLNRRDSQKSGDCLAEDLDAHADRKFSNLPASGDLITSNLDSEVGSGASPDTLNENFLSESGTHDDGFPNSKAAIDEVASPEEMATLKKTTSTSEKASNCQLDKSASPITDQTIQHKAVDTVLRSESGQDTLLKTQEEVSPRDASVSNQHIASFEKDNGESEVCTNNHAHIANKEGAEPALGGTYVEPILSTDASKDSITHSQMNVKNKDSLERSTSSLESRATNNNMMPEKEREAVIRSKYFKQRDNADSRFENASHQTKLSSVHGRLIGTGEPCPPDERNCNSIESKIDNMVAGVSPSSSEVLTRKEHSHIGSQENSKCLNTNRLLDQDVNKRIPSSRGGEKNVKTLDSFSLRVKPSSGMTKKPESQNSANPASLAVNLETSQIRKDAAAEGDKVSSSKAIKQMPALSTLTIKSTSQSPAKAASLPMNVEASHSTKGIATEGDKVSSSNAIKLMATSSGLTILRTSGANLGSSKSAAQKGIAVSGDMRQNRFLAGSTPSKTPKVVEMKNQAPAIPSLKRKIAEASSADVILNPSKRLSASPSNENSAEIGKLVDGEVRGNGNVSDGKSMTVYKNPQTSRVDVPGDMSGLDATFSVESDINIEKADACAKGLEDICNMLRKKHEEAKEILVRAIVTNNNLLMLNHPIYEQKISFHLCCFSY</sequence>
<feature type="compositionally biased region" description="Polar residues" evidence="1">
    <location>
        <begin position="690"/>
        <end position="701"/>
    </location>
</feature>
<proteinExistence type="predicted"/>
<evidence type="ECO:0000313" key="3">
    <source>
        <dbReference type="RefSeq" id="XP_071935136.1"/>
    </source>
</evidence>
<name>A0ABM4WTM6_COFAR</name>
<protein>
    <submittedName>
        <fullName evidence="3">Uncharacterized protein At4g18490-like</fullName>
    </submittedName>
</protein>
<feature type="region of interest" description="Disordered" evidence="1">
    <location>
        <begin position="349"/>
        <end position="383"/>
    </location>
</feature>